<accession>A0AAW2TKJ0</accession>
<dbReference type="PANTHER" id="PTHR33625">
    <property type="entry name" value="OS08G0179900 PROTEIN"/>
    <property type="match status" value="1"/>
</dbReference>
<reference evidence="1" key="2">
    <citation type="journal article" date="2024" name="Plant">
        <title>Genomic evolution and insights into agronomic trait innovations of Sesamum species.</title>
        <authorList>
            <person name="Miao H."/>
            <person name="Wang L."/>
            <person name="Qu L."/>
            <person name="Liu H."/>
            <person name="Sun Y."/>
            <person name="Le M."/>
            <person name="Wang Q."/>
            <person name="Wei S."/>
            <person name="Zheng Y."/>
            <person name="Lin W."/>
            <person name="Duan Y."/>
            <person name="Cao H."/>
            <person name="Xiong S."/>
            <person name="Wang X."/>
            <person name="Wei L."/>
            <person name="Li C."/>
            <person name="Ma Q."/>
            <person name="Ju M."/>
            <person name="Zhao R."/>
            <person name="Li G."/>
            <person name="Mu C."/>
            <person name="Tian Q."/>
            <person name="Mei H."/>
            <person name="Zhang T."/>
            <person name="Gao T."/>
            <person name="Zhang H."/>
        </authorList>
    </citation>
    <scope>NUCLEOTIDE SEQUENCE</scope>
    <source>
        <strain evidence="1">KEN1</strain>
    </source>
</reference>
<organism evidence="1">
    <name type="scientific">Sesamum latifolium</name>
    <dbReference type="NCBI Taxonomy" id="2727402"/>
    <lineage>
        <taxon>Eukaryota</taxon>
        <taxon>Viridiplantae</taxon>
        <taxon>Streptophyta</taxon>
        <taxon>Embryophyta</taxon>
        <taxon>Tracheophyta</taxon>
        <taxon>Spermatophyta</taxon>
        <taxon>Magnoliopsida</taxon>
        <taxon>eudicotyledons</taxon>
        <taxon>Gunneridae</taxon>
        <taxon>Pentapetalae</taxon>
        <taxon>asterids</taxon>
        <taxon>lamiids</taxon>
        <taxon>Lamiales</taxon>
        <taxon>Pedaliaceae</taxon>
        <taxon>Sesamum</taxon>
    </lineage>
</organism>
<evidence type="ECO:0000313" key="1">
    <source>
        <dbReference type="EMBL" id="KAL0405102.1"/>
    </source>
</evidence>
<dbReference type="EMBL" id="JACGWN010000014">
    <property type="protein sequence ID" value="KAL0405102.1"/>
    <property type="molecule type" value="Genomic_DNA"/>
</dbReference>
<dbReference type="PANTHER" id="PTHR33625:SF4">
    <property type="entry name" value="OS08G0179900 PROTEIN"/>
    <property type="match status" value="1"/>
</dbReference>
<proteinExistence type="predicted"/>
<comment type="caution">
    <text evidence="1">The sequence shown here is derived from an EMBL/GenBank/DDBJ whole genome shotgun (WGS) entry which is preliminary data.</text>
</comment>
<gene>
    <name evidence="1" type="ORF">Slati_3824100</name>
</gene>
<protein>
    <submittedName>
        <fullName evidence="1">Uncharacterized protein</fullName>
    </submittedName>
</protein>
<reference evidence="1" key="1">
    <citation type="submission" date="2020-06" db="EMBL/GenBank/DDBJ databases">
        <authorList>
            <person name="Li T."/>
            <person name="Hu X."/>
            <person name="Zhang T."/>
            <person name="Song X."/>
            <person name="Zhang H."/>
            <person name="Dai N."/>
            <person name="Sheng W."/>
            <person name="Hou X."/>
            <person name="Wei L."/>
        </authorList>
    </citation>
    <scope>NUCLEOTIDE SEQUENCE</scope>
    <source>
        <strain evidence="1">KEN1</strain>
        <tissue evidence="1">Leaf</tissue>
    </source>
</reference>
<dbReference type="AlphaFoldDB" id="A0AAW2TKJ0"/>
<sequence length="182" mass="19105">MRVAAKVAGITTAFGGLYGIAEENYSVSSAARRAAFVRPPTATVEDVKLVTSQVEAGVQRPYLERDDWVFAGGEEEAVIGVAEPMPRVVFGGVPTLQEAKEATFELTAALNKTYLSSPNSVGCEGSFVIDHGSSLFLSNKHVADTKACVTTGIAVAPAVPAPAITTFRFLSESSAAQVFSLF</sequence>
<name>A0AAW2TKJ0_9LAMI</name>